<keyword evidence="1" id="KW-0812">Transmembrane</keyword>
<keyword evidence="3" id="KW-1185">Reference proteome</keyword>
<evidence type="ECO:0000313" key="3">
    <source>
        <dbReference type="Proteomes" id="UP001500325"/>
    </source>
</evidence>
<evidence type="ECO:0008006" key="4">
    <source>
        <dbReference type="Google" id="ProtNLM"/>
    </source>
</evidence>
<reference evidence="3" key="1">
    <citation type="journal article" date="2019" name="Int. J. Syst. Evol. Microbiol.">
        <title>The Global Catalogue of Microorganisms (GCM) 10K type strain sequencing project: providing services to taxonomists for standard genome sequencing and annotation.</title>
        <authorList>
            <consortium name="The Broad Institute Genomics Platform"/>
            <consortium name="The Broad Institute Genome Sequencing Center for Infectious Disease"/>
            <person name="Wu L."/>
            <person name="Ma J."/>
        </authorList>
    </citation>
    <scope>NUCLEOTIDE SEQUENCE [LARGE SCALE GENOMIC DNA]</scope>
    <source>
        <strain evidence="3">JCM 18055</strain>
    </source>
</reference>
<feature type="transmembrane region" description="Helical" evidence="1">
    <location>
        <begin position="90"/>
        <end position="111"/>
    </location>
</feature>
<feature type="transmembrane region" description="Helical" evidence="1">
    <location>
        <begin position="59"/>
        <end position="78"/>
    </location>
</feature>
<name>A0ABP8WLH2_9PSEU</name>
<accession>A0ABP8WLH2</accession>
<gene>
    <name evidence="2" type="ORF">GCM10023215_28710</name>
</gene>
<proteinExistence type="predicted"/>
<feature type="transmembrane region" description="Helical" evidence="1">
    <location>
        <begin position="33"/>
        <end position="52"/>
    </location>
</feature>
<evidence type="ECO:0000313" key="2">
    <source>
        <dbReference type="EMBL" id="GAA4690319.1"/>
    </source>
</evidence>
<dbReference type="EMBL" id="BAABIC010000008">
    <property type="protein sequence ID" value="GAA4690319.1"/>
    <property type="molecule type" value="Genomic_DNA"/>
</dbReference>
<protein>
    <recommendedName>
        <fullName evidence="4">2,3,4,5-tetrahydropyridine-2,6-dicarboxylate N-succinyltransferase</fullName>
    </recommendedName>
</protein>
<comment type="caution">
    <text evidence="2">The sequence shown here is derived from an EMBL/GenBank/DDBJ whole genome shotgun (WGS) entry which is preliminary data.</text>
</comment>
<dbReference type="RefSeq" id="WP_345380968.1">
    <property type="nucleotide sequence ID" value="NZ_BAABIC010000008.1"/>
</dbReference>
<dbReference type="Proteomes" id="UP001500325">
    <property type="component" value="Unassembled WGS sequence"/>
</dbReference>
<evidence type="ECO:0000256" key="1">
    <source>
        <dbReference type="SAM" id="Phobius"/>
    </source>
</evidence>
<organism evidence="2 3">
    <name type="scientific">Pseudonocardia yuanmonensis</name>
    <dbReference type="NCBI Taxonomy" id="1095914"/>
    <lineage>
        <taxon>Bacteria</taxon>
        <taxon>Bacillati</taxon>
        <taxon>Actinomycetota</taxon>
        <taxon>Actinomycetes</taxon>
        <taxon>Pseudonocardiales</taxon>
        <taxon>Pseudonocardiaceae</taxon>
        <taxon>Pseudonocardia</taxon>
    </lineage>
</organism>
<keyword evidence="1" id="KW-1133">Transmembrane helix</keyword>
<sequence>MRWLTLGVVLGAAVLLAALELLLQPLYIGPVPVPVGTVLALLTMPWLIHAAAEVSTATVVAASPLVAWIAVVGVLGFAGPGGDVVLPATWQSLLLLVAGLLSGLVPLRRVVEAADRRRVRRSAERGGDPHGMIRS</sequence>
<keyword evidence="1" id="KW-0472">Membrane</keyword>